<accession>A0A2D1U0Y2</accession>
<reference evidence="5 6" key="1">
    <citation type="submission" date="2017-10" db="EMBL/GenBank/DDBJ databases">
        <title>Whole genome of Pedobacter ginsengisoli T01R-27 isolated from tomato rhizosphere.</title>
        <authorList>
            <person name="Weon H.-Y."/>
            <person name="Lee S.A."/>
            <person name="Sang M.K."/>
            <person name="Song J."/>
        </authorList>
    </citation>
    <scope>NUCLEOTIDE SEQUENCE [LARGE SCALE GENOMIC DNA]</scope>
    <source>
        <strain evidence="5 6">T01R-27</strain>
    </source>
</reference>
<evidence type="ECO:0000256" key="4">
    <source>
        <dbReference type="SAM" id="MobiDB-lite"/>
    </source>
</evidence>
<dbReference type="Gene3D" id="2.40.170.20">
    <property type="entry name" value="TonB-dependent receptor, beta-barrel domain"/>
    <property type="match status" value="1"/>
</dbReference>
<evidence type="ECO:0000313" key="6">
    <source>
        <dbReference type="Proteomes" id="UP000223749"/>
    </source>
</evidence>
<dbReference type="OrthoDB" id="9768177at2"/>
<keyword evidence="2" id="KW-0472">Membrane</keyword>
<comment type="subcellular location">
    <subcellularLocation>
        <location evidence="1">Cell outer membrane</location>
    </subcellularLocation>
</comment>
<dbReference type="NCBIfam" id="TIGR04056">
    <property type="entry name" value="OMP_RagA_SusC"/>
    <property type="match status" value="1"/>
</dbReference>
<name>A0A2D1U0Y2_9SPHI</name>
<sequence length="733" mass="82722">MRTEAFKNENNTPSSNPVDPNYAPDLKIWDTKSFTDWQNELIGRTANYDHIDLSASGGTSNIQYLISTTYHKQTSVFPSDFDDSRVSLHFNINSISTNKKLKIQLSGNYLIDNNLLPQTDITVTALLLAPNAPSLYNDDRSLNWMPNSIGNSTWTNPLSVFELTYSNKTRNLIGNSVVSYKILKNIEFKTNLGYTDLQTNEYFGTPLTTFKPERRSISTRTASYTNSIFTSWIVEPQLNFEQFIAQGKLNILIGATFQENTSDGQRLQGRGYSSDQTLEDIKSASDISIGSTLSTKYRYNAYFSRFSYNWQDKYLINLVARRDGSSRFGKENLFHNFGSIGLGWVLSNEESLKKGSAIISFLKLRTSYGITGNDQIGEYQTLSLFKPNNLPNPYQQTTGLTIDNLPNPYLQWEVTRKMNFGLDLGLIKDRILVNANYFINRSSNQLLPFTLPVMTGFGSITSNFPAKVQNSGWEISLNTINFNRKKFNWSSNLNFTAVRNKLLSFPNIENTSYGFLYQVGQPLSITKLYKYAGVNQQTGTYQIYDREGNVTSEPDNLKDKVVVLNTAPKFDGGFLNSFKYKDFELDIFLQFVKQIGPNLLFGNTTFLSPGYLATGAGAGNQPTTVLDRWQKPGDIASVQRFSSNFSVASEFDNAKSSDAFYTDASFIRLKNVSLSWHLPHSIINKIHLRTARVYIQGQNLVTITKYKGLDPERMNLSSLPSLRVITTGIQFGL</sequence>
<dbReference type="GO" id="GO:0009279">
    <property type="term" value="C:cell outer membrane"/>
    <property type="evidence" value="ECO:0007669"/>
    <property type="project" value="UniProtKB-SubCell"/>
</dbReference>
<keyword evidence="6" id="KW-1185">Reference proteome</keyword>
<dbReference type="Proteomes" id="UP000223749">
    <property type="component" value="Chromosome"/>
</dbReference>
<dbReference type="SUPFAM" id="SSF56935">
    <property type="entry name" value="Porins"/>
    <property type="match status" value="1"/>
</dbReference>
<dbReference type="KEGG" id="pgs:CPT03_01725"/>
<evidence type="ECO:0000256" key="1">
    <source>
        <dbReference type="ARBA" id="ARBA00004442"/>
    </source>
</evidence>
<gene>
    <name evidence="5" type="ORF">CPT03_01725</name>
</gene>
<evidence type="ECO:0000313" key="5">
    <source>
        <dbReference type="EMBL" id="ATP55271.1"/>
    </source>
</evidence>
<evidence type="ECO:0000256" key="2">
    <source>
        <dbReference type="ARBA" id="ARBA00023136"/>
    </source>
</evidence>
<dbReference type="InterPro" id="IPR036942">
    <property type="entry name" value="Beta-barrel_TonB_sf"/>
</dbReference>
<keyword evidence="3" id="KW-0998">Cell outer membrane</keyword>
<protein>
    <submittedName>
        <fullName evidence="5">SusC/RagA family protein</fullName>
    </submittedName>
</protein>
<feature type="compositionally biased region" description="Polar residues" evidence="4">
    <location>
        <begin position="8"/>
        <end position="18"/>
    </location>
</feature>
<proteinExistence type="predicted"/>
<dbReference type="RefSeq" id="WP_099437224.1">
    <property type="nucleotide sequence ID" value="NZ_CP024091.1"/>
</dbReference>
<dbReference type="InterPro" id="IPR023996">
    <property type="entry name" value="TonB-dep_OMP_SusC/RagA"/>
</dbReference>
<evidence type="ECO:0000256" key="3">
    <source>
        <dbReference type="ARBA" id="ARBA00023237"/>
    </source>
</evidence>
<feature type="region of interest" description="Disordered" evidence="4">
    <location>
        <begin position="1"/>
        <end position="22"/>
    </location>
</feature>
<organism evidence="5 6">
    <name type="scientific">Pedobacter ginsengisoli</name>
    <dbReference type="NCBI Taxonomy" id="363852"/>
    <lineage>
        <taxon>Bacteria</taxon>
        <taxon>Pseudomonadati</taxon>
        <taxon>Bacteroidota</taxon>
        <taxon>Sphingobacteriia</taxon>
        <taxon>Sphingobacteriales</taxon>
        <taxon>Sphingobacteriaceae</taxon>
        <taxon>Pedobacter</taxon>
    </lineage>
</organism>
<dbReference type="EMBL" id="CP024091">
    <property type="protein sequence ID" value="ATP55271.1"/>
    <property type="molecule type" value="Genomic_DNA"/>
</dbReference>
<dbReference type="AlphaFoldDB" id="A0A2D1U0Y2"/>